<dbReference type="InterPro" id="IPR008927">
    <property type="entry name" value="6-PGluconate_DH-like_C_sf"/>
</dbReference>
<keyword evidence="4" id="KW-1185">Reference proteome</keyword>
<evidence type="ECO:0000259" key="1">
    <source>
        <dbReference type="Pfam" id="PF10727"/>
    </source>
</evidence>
<gene>
    <name evidence="3" type="ORF">B5V00_14085</name>
</gene>
<dbReference type="Gene3D" id="3.40.50.720">
    <property type="entry name" value="NAD(P)-binding Rossmann-like Domain"/>
    <property type="match status" value="1"/>
</dbReference>
<dbReference type="InterPro" id="IPR019665">
    <property type="entry name" value="OxRdtase/DH_put_Rossmann_dom"/>
</dbReference>
<dbReference type="InterPro" id="IPR037108">
    <property type="entry name" value="TM1727-like_C_sf"/>
</dbReference>
<feature type="domain" description="DUF2520" evidence="2">
    <location>
        <begin position="137"/>
        <end position="264"/>
    </location>
</feature>
<comment type="caution">
    <text evidence="3">The sequence shown here is derived from an EMBL/GenBank/DDBJ whole genome shotgun (WGS) entry which is preliminary data.</text>
</comment>
<evidence type="ECO:0000259" key="2">
    <source>
        <dbReference type="Pfam" id="PF10728"/>
    </source>
</evidence>
<proteinExistence type="predicted"/>
<dbReference type="Proteomes" id="UP000193136">
    <property type="component" value="Unassembled WGS sequence"/>
</dbReference>
<accession>A0A1X0XW74</accession>
<dbReference type="PANTHER" id="PTHR40459:SF1">
    <property type="entry name" value="CONSERVED HYPOTHETICAL ALANINE AND LEUCINE RICH PROTEIN"/>
    <property type="match status" value="1"/>
</dbReference>
<evidence type="ECO:0000313" key="4">
    <source>
        <dbReference type="Proteomes" id="UP000193136"/>
    </source>
</evidence>
<dbReference type="InterPro" id="IPR036291">
    <property type="entry name" value="NAD(P)-bd_dom_sf"/>
</dbReference>
<dbReference type="Gene3D" id="1.10.1040.20">
    <property type="entry name" value="ProC-like, C-terminal domain"/>
    <property type="match status" value="1"/>
</dbReference>
<dbReference type="EMBL" id="NAAD01000021">
    <property type="protein sequence ID" value="ORJ57142.1"/>
    <property type="molecule type" value="Genomic_DNA"/>
</dbReference>
<dbReference type="SUPFAM" id="SSF51735">
    <property type="entry name" value="NAD(P)-binding Rossmann-fold domains"/>
    <property type="match status" value="1"/>
</dbReference>
<organism evidence="3 4">
    <name type="scientific">Geothermobacter hydrogeniphilus</name>
    <dbReference type="NCBI Taxonomy" id="1969733"/>
    <lineage>
        <taxon>Bacteria</taxon>
        <taxon>Pseudomonadati</taxon>
        <taxon>Thermodesulfobacteriota</taxon>
        <taxon>Desulfuromonadia</taxon>
        <taxon>Desulfuromonadales</taxon>
        <taxon>Geothermobacteraceae</taxon>
        <taxon>Geothermobacter</taxon>
    </lineage>
</organism>
<dbReference type="Pfam" id="PF10728">
    <property type="entry name" value="DUF2520"/>
    <property type="match status" value="1"/>
</dbReference>
<dbReference type="SUPFAM" id="SSF48179">
    <property type="entry name" value="6-phosphogluconate dehydrogenase C-terminal domain-like"/>
    <property type="match status" value="1"/>
</dbReference>
<dbReference type="OrthoDB" id="8650434at2"/>
<protein>
    <recommendedName>
        <fullName evidence="5">DUF2520 domain-containing protein</fullName>
    </recommendedName>
</protein>
<feature type="domain" description="Putative oxidoreductase/dehydrogenase Rossmann-like" evidence="1">
    <location>
        <begin position="6"/>
        <end position="119"/>
    </location>
</feature>
<reference evidence="3 4" key="1">
    <citation type="submission" date="2017-03" db="EMBL/GenBank/DDBJ databases">
        <title>Genome sequence of Geothermobacter sp. EPR-M, Deep-Sea Iron Reducer.</title>
        <authorList>
            <person name="Tully B."/>
            <person name="Savalia P."/>
            <person name="Abuyen K."/>
            <person name="Baughan C."/>
            <person name="Romero E."/>
            <person name="Ronkowski C."/>
            <person name="Torres B."/>
            <person name="Tremblay J."/>
            <person name="Trujillo A."/>
            <person name="Tyler M."/>
            <person name="Perez-Rodriguez I."/>
            <person name="Amend J."/>
        </authorList>
    </citation>
    <scope>NUCLEOTIDE SEQUENCE [LARGE SCALE GENOMIC DNA]</scope>
    <source>
        <strain evidence="3 4">EPR-M</strain>
    </source>
</reference>
<evidence type="ECO:0008006" key="5">
    <source>
        <dbReference type="Google" id="ProtNLM"/>
    </source>
</evidence>
<sequence length="291" mass="31024">MKESFALIGPGRVGQAVARLLVEAGYPLLALVSRDETRARQAARFAGCPQAASTDLQRATAARLIMLAVPDDQLRPLAARLHRLGLQPGTLLIHFSGFHPADILLTDAEQQLQALAIHPLQTFADAVMGTHNLPGSPCSVEGSPEALSRGEELVEALGGIPFRLRGEQKALYHAAACVLSNNLVANTRAACEIFAACGFEREQAFELLKPLLSGTLRSLTTLGPDLALTGPLSRGDIQTVTAHLDALAKLPDDLQQIYRVLGRKAVQIGLERGSLDKKTAGMLSRLLAPPD</sequence>
<evidence type="ECO:0000313" key="3">
    <source>
        <dbReference type="EMBL" id="ORJ57142.1"/>
    </source>
</evidence>
<dbReference type="Pfam" id="PF10727">
    <property type="entry name" value="Rossmann-like"/>
    <property type="match status" value="1"/>
</dbReference>
<dbReference type="InterPro" id="IPR018931">
    <property type="entry name" value="DUF2520"/>
</dbReference>
<dbReference type="RefSeq" id="WP_085011458.1">
    <property type="nucleotide sequence ID" value="NZ_NAAD01000021.1"/>
</dbReference>
<dbReference type="AlphaFoldDB" id="A0A1X0XW74"/>
<dbReference type="STRING" id="1969733.B5V00_14085"/>
<dbReference type="PANTHER" id="PTHR40459">
    <property type="entry name" value="CONSERVED HYPOTHETICAL ALANINE AND LEUCINE RICH PROTEIN"/>
    <property type="match status" value="1"/>
</dbReference>
<name>A0A1X0XW74_9BACT</name>